<dbReference type="EMBL" id="BTRK01000003">
    <property type="protein sequence ID" value="GMR44548.1"/>
    <property type="molecule type" value="Genomic_DNA"/>
</dbReference>
<evidence type="ECO:0000256" key="1">
    <source>
        <dbReference type="SAM" id="Phobius"/>
    </source>
</evidence>
<evidence type="ECO:0000313" key="3">
    <source>
        <dbReference type="Proteomes" id="UP001328107"/>
    </source>
</evidence>
<keyword evidence="1" id="KW-1133">Transmembrane helix</keyword>
<feature type="transmembrane region" description="Helical" evidence="1">
    <location>
        <begin position="53"/>
        <end position="86"/>
    </location>
</feature>
<keyword evidence="1" id="KW-0812">Transmembrane</keyword>
<dbReference type="Proteomes" id="UP001328107">
    <property type="component" value="Unassembled WGS sequence"/>
</dbReference>
<gene>
    <name evidence="2" type="ORF">PMAYCL1PPCAC_14743</name>
</gene>
<reference evidence="3" key="1">
    <citation type="submission" date="2022-10" db="EMBL/GenBank/DDBJ databases">
        <title>Genome assembly of Pristionchus species.</title>
        <authorList>
            <person name="Yoshida K."/>
            <person name="Sommer R.J."/>
        </authorList>
    </citation>
    <scope>NUCLEOTIDE SEQUENCE [LARGE SCALE GENOMIC DNA]</scope>
    <source>
        <strain evidence="3">RS5460</strain>
    </source>
</reference>
<sequence>RHFDALDRPFLKGSRLVLHDRGFVYIFSNLWLLLDQLIRIFRFGERLAGRGSILIIGIQMLVFLLIRGLLSLLLSLSLLLLFLILIVI</sequence>
<feature type="transmembrane region" description="Helical" evidence="1">
    <location>
        <begin position="22"/>
        <end position="41"/>
    </location>
</feature>
<protein>
    <submittedName>
        <fullName evidence="2">Uncharacterized protein</fullName>
    </submittedName>
</protein>
<keyword evidence="1" id="KW-0472">Membrane</keyword>
<keyword evidence="3" id="KW-1185">Reference proteome</keyword>
<comment type="caution">
    <text evidence="2">The sequence shown here is derived from an EMBL/GenBank/DDBJ whole genome shotgun (WGS) entry which is preliminary data.</text>
</comment>
<name>A0AAN5HX52_9BILA</name>
<accession>A0AAN5HX52</accession>
<feature type="non-terminal residue" evidence="2">
    <location>
        <position position="1"/>
    </location>
</feature>
<organism evidence="2 3">
    <name type="scientific">Pristionchus mayeri</name>
    <dbReference type="NCBI Taxonomy" id="1317129"/>
    <lineage>
        <taxon>Eukaryota</taxon>
        <taxon>Metazoa</taxon>
        <taxon>Ecdysozoa</taxon>
        <taxon>Nematoda</taxon>
        <taxon>Chromadorea</taxon>
        <taxon>Rhabditida</taxon>
        <taxon>Rhabditina</taxon>
        <taxon>Diplogasteromorpha</taxon>
        <taxon>Diplogasteroidea</taxon>
        <taxon>Neodiplogasteridae</taxon>
        <taxon>Pristionchus</taxon>
    </lineage>
</organism>
<evidence type="ECO:0000313" key="2">
    <source>
        <dbReference type="EMBL" id="GMR44548.1"/>
    </source>
</evidence>
<proteinExistence type="predicted"/>
<dbReference type="AlphaFoldDB" id="A0AAN5HX52"/>